<dbReference type="InterPro" id="IPR002347">
    <property type="entry name" value="SDR_fam"/>
</dbReference>
<dbReference type="Pfam" id="PF00106">
    <property type="entry name" value="adh_short"/>
    <property type="match status" value="1"/>
</dbReference>
<comment type="similarity">
    <text evidence="1">Belongs to the short-chain dehydrogenases/reductases (SDR) family.</text>
</comment>
<reference evidence="5 11" key="3">
    <citation type="submission" date="2020-02" db="EMBL/GenBank/DDBJ databases">
        <title>Whole genome shot-gun sequencing of clinical Carbapenem resistant A. baumannii.</title>
        <authorList>
            <person name="Veeraraghavan B."/>
            <person name="Mathur P."/>
            <person name="Vijayakumar S."/>
            <person name="Vasudevan K."/>
            <person name="Lincy M."/>
            <person name="Kirubananthan A."/>
        </authorList>
    </citation>
    <scope>NUCLEOTIDE SEQUENCE [LARGE SCALE GENOMIC DNA]</scope>
    <source>
        <strain evidence="5 11">SP816</strain>
    </source>
</reference>
<reference evidence="6 9" key="1">
    <citation type="submission" date="2017-05" db="EMBL/GenBank/DDBJ databases">
        <title>Draft genome sequence of MDR A. baumannii AB360.</title>
        <authorList>
            <person name="Wareham D.W."/>
            <person name="Bean D.C."/>
        </authorList>
    </citation>
    <scope>NUCLEOTIDE SEQUENCE [LARGE SCALE GENOMIC DNA]</scope>
    <source>
        <strain evidence="6 9">AB360</strain>
    </source>
</reference>
<dbReference type="Proteomes" id="UP000470018">
    <property type="component" value="Unassembled WGS sequence"/>
</dbReference>
<evidence type="ECO:0000313" key="9">
    <source>
        <dbReference type="Proteomes" id="UP000197394"/>
    </source>
</evidence>
<dbReference type="EMBL" id="ABFEVW030000005">
    <property type="protein sequence ID" value="EMN1070740.1"/>
    <property type="molecule type" value="Genomic_DNA"/>
</dbReference>
<dbReference type="Proteomes" id="UP000239276">
    <property type="component" value="Unassembled WGS sequence"/>
</dbReference>
<evidence type="ECO:0000256" key="2">
    <source>
        <dbReference type="ARBA" id="ARBA00023002"/>
    </source>
</evidence>
<evidence type="ECO:0000313" key="4">
    <source>
        <dbReference type="EMBL" id="EKU3567643.1"/>
    </source>
</evidence>
<dbReference type="EMBL" id="CP072270">
    <property type="protein sequence ID" value="QTK44575.1"/>
    <property type="molecule type" value="Genomic_DNA"/>
</dbReference>
<dbReference type="SUPFAM" id="SSF51735">
    <property type="entry name" value="NAD(P)-binding Rossmann-fold domains"/>
    <property type="match status" value="1"/>
</dbReference>
<accession>A0A081H1D6</accession>
<dbReference type="NCBIfam" id="NF004845">
    <property type="entry name" value="PRK06196.1"/>
    <property type="match status" value="1"/>
</dbReference>
<reference evidence="7 10" key="2">
    <citation type="journal article" date="2018" name="J. Antimicrob. Chemother.">
        <title>Phylogenomics of colistin-susceptible and resistant XDR Acinetobacter baumannii.</title>
        <authorList>
            <person name="Mustapha M."/>
            <person name="Li B."/>
            <person name="Pacey M.P."/>
            <person name="Mettus R.T."/>
            <person name="McElheny C.L."/>
            <person name="Ernst R.K."/>
            <person name="Cooper V.S."/>
            <person name="Doi Y."/>
        </authorList>
    </citation>
    <scope>NUCLEOTIDE SEQUENCE [LARGE SCALE GENOMIC DNA]</scope>
    <source>
        <strain evidence="7 10">R20</strain>
    </source>
</reference>
<organism evidence="5 11">
    <name type="scientific">Acinetobacter baumannii</name>
    <dbReference type="NCBI Taxonomy" id="470"/>
    <lineage>
        <taxon>Bacteria</taxon>
        <taxon>Pseudomonadati</taxon>
        <taxon>Pseudomonadota</taxon>
        <taxon>Gammaproteobacteria</taxon>
        <taxon>Moraxellales</taxon>
        <taxon>Moraxellaceae</taxon>
        <taxon>Acinetobacter</taxon>
        <taxon>Acinetobacter calcoaceticus/baumannii complex</taxon>
    </lineage>
</organism>
<dbReference type="Gene3D" id="3.40.50.720">
    <property type="entry name" value="NAD(P)-binding Rossmann-like Domain"/>
    <property type="match status" value="1"/>
</dbReference>
<reference evidence="8" key="4">
    <citation type="submission" date="2021-03" db="EMBL/GenBank/DDBJ databases">
        <title>Complete genome sequencing of Acinetobacter baumannii.</title>
        <authorList>
            <person name="Yadav B."/>
            <person name="Makwana N."/>
            <person name="Kharat A.S."/>
            <person name="Veeraraghavan B."/>
            <person name="Vijayakumar S."/>
            <person name="Priya M."/>
        </authorList>
    </citation>
    <scope>NUCLEOTIDE SEQUENCE</scope>
    <source>
        <strain evidence="8">KSK6</strain>
    </source>
</reference>
<evidence type="ECO:0000313" key="10">
    <source>
        <dbReference type="Proteomes" id="UP000239276"/>
    </source>
</evidence>
<reference evidence="4" key="5">
    <citation type="submission" date="2023-06" db="EMBL/GenBank/DDBJ databases">
        <authorList>
            <consortium name="Clinical and Environmental Microbiology Branch: Whole genome sequencing antimicrobial resistance pathogens in the healthcare setting"/>
        </authorList>
    </citation>
    <scope>NUCLEOTIDE SEQUENCE</scope>
    <source>
        <strain evidence="4">2021GN-00227</strain>
    </source>
</reference>
<dbReference type="Proteomes" id="UP000664966">
    <property type="component" value="Chromosome"/>
</dbReference>
<dbReference type="GO" id="GO:0016491">
    <property type="term" value="F:oxidoreductase activity"/>
    <property type="evidence" value="ECO:0007669"/>
    <property type="project" value="UniProtKB-KW"/>
</dbReference>
<dbReference type="EMBL" id="ABFEVW020000005">
    <property type="protein sequence ID" value="EKU3567643.1"/>
    <property type="molecule type" value="Genomic_DNA"/>
</dbReference>
<name>A0A081H1D6_ACIBA</name>
<evidence type="ECO:0000313" key="5">
    <source>
        <dbReference type="EMBL" id="NDW41890.1"/>
    </source>
</evidence>
<dbReference type="RefSeq" id="WP_000441108.1">
    <property type="nucleotide sequence ID" value="NZ_AP014649.1"/>
</dbReference>
<evidence type="ECO:0000256" key="1">
    <source>
        <dbReference type="ARBA" id="ARBA00006484"/>
    </source>
</evidence>
<evidence type="ECO:0000256" key="3">
    <source>
        <dbReference type="ARBA" id="ARBA00071493"/>
    </source>
</evidence>
<evidence type="ECO:0000313" key="8">
    <source>
        <dbReference type="EMBL" id="QTK44575.1"/>
    </source>
</evidence>
<proteinExistence type="inferred from homology"/>
<gene>
    <name evidence="7" type="ORF">C5U34_00065</name>
    <name evidence="6" type="ORF">CBE85_00815</name>
    <name evidence="5" type="ORF">G3N53_12500</name>
    <name evidence="8" type="ORF">J6E47_05765</name>
    <name evidence="4" type="ORF">MKP18_001025</name>
</gene>
<dbReference type="PRINTS" id="PR00081">
    <property type="entry name" value="GDHRDH"/>
</dbReference>
<dbReference type="PANTHER" id="PTHR24320">
    <property type="entry name" value="RETINOL DEHYDROGENASE"/>
    <property type="match status" value="1"/>
</dbReference>
<evidence type="ECO:0000313" key="6">
    <source>
        <dbReference type="EMBL" id="OWK68312.1"/>
    </source>
</evidence>
<dbReference type="PANTHER" id="PTHR24320:SF148">
    <property type="entry name" value="NAD(P)-BINDING ROSSMANN-FOLD SUPERFAMILY PROTEIN"/>
    <property type="match status" value="1"/>
</dbReference>
<dbReference type="EMBL" id="PUDN01000001">
    <property type="protein sequence ID" value="PQH55898.1"/>
    <property type="molecule type" value="Genomic_DNA"/>
</dbReference>
<dbReference type="FunFam" id="3.40.50.720:FF:000594">
    <property type="entry name" value="Short-chain oxidoreductase"/>
    <property type="match status" value="1"/>
</dbReference>
<dbReference type="Proteomes" id="UP000197394">
    <property type="component" value="Unassembled WGS sequence"/>
</dbReference>
<evidence type="ECO:0000313" key="11">
    <source>
        <dbReference type="Proteomes" id="UP000470018"/>
    </source>
</evidence>
<evidence type="ECO:0000313" key="7">
    <source>
        <dbReference type="EMBL" id="PQH55898.1"/>
    </source>
</evidence>
<dbReference type="AlphaFoldDB" id="A0A081H1D6"/>
<protein>
    <recommendedName>
        <fullName evidence="3">Probable oxidoreductase</fullName>
    </recommendedName>
</protein>
<keyword evidence="2" id="KW-0560">Oxidoreductase</keyword>
<sequence>MERQQIPIGSNFGKNSTAEDVLAGINLKNKHVVVTGGHAGLGLETSKALAHSGALVTVASRNVEEAYTATKNIPNIKIEALDLSNLNSSKNSVWEFSQRLLKQDRHIDLLINNAGVMACAETRVGNNWELQFAVNHLGHFALTNHLWPLLKGGARVVTLSSAGHQLSPIRWNDIHFRYEYDHWLAYGQAKTANALFSLYLDILGKKDNVRSFSVHPGNIATSLQRHLTHEEMFAMGWVDKDGNPTIGDLKTPQQGAATTIWAATAPELSSLGGLYCEDCDIAKLKSCTEITFKDVEAYAVDTEQAKRLWEFSSELTGSNAF</sequence>
<dbReference type="InterPro" id="IPR036291">
    <property type="entry name" value="NAD(P)-bd_dom_sf"/>
</dbReference>
<dbReference type="EMBL" id="NGKM01000001">
    <property type="protein sequence ID" value="OWK68312.1"/>
    <property type="molecule type" value="Genomic_DNA"/>
</dbReference>
<dbReference type="EMBL" id="JAAGTY010000012">
    <property type="protein sequence ID" value="NDW41890.1"/>
    <property type="molecule type" value="Genomic_DNA"/>
</dbReference>